<dbReference type="RefSeq" id="WP_083398888.1">
    <property type="nucleotide sequence ID" value="NZ_FOHW01000058.1"/>
</dbReference>
<reference evidence="1 2" key="1">
    <citation type="submission" date="2016-10" db="EMBL/GenBank/DDBJ databases">
        <authorList>
            <person name="de Groot N.N."/>
        </authorList>
    </citation>
    <scope>NUCLEOTIDE SEQUENCE [LARGE SCALE GENOMIC DNA]</scope>
    <source>
        <strain evidence="1 2">DSM 11363</strain>
    </source>
</reference>
<sequence>MVWNTLEAKLSTPRMSRYLQKNQNKHDRAAEAYVHNMKIAESLVSIFHVLEVSLRNGIQKEMAIEYNRLDWYEEWNDPADADLQKLYNKIADAKRALGARRVKASPDNIVAELSFGFWTSLFNRATTKKLSKPLMRVFYSCPKSMRQPDKMRTRLNKGRDLRNRCFHHEPLLWQPLMDIHRDILEVVKWIDPSLHAWVQGHDRVASTVHEWMTWRDAPVPSPTPCQLQSAPASTCFAHPPNELSSHTDTLID</sequence>
<accession>A0A1I0JJ59</accession>
<dbReference type="EMBL" id="FOHW01000058">
    <property type="protein sequence ID" value="SEU09637.1"/>
    <property type="molecule type" value="Genomic_DNA"/>
</dbReference>
<evidence type="ECO:0000313" key="1">
    <source>
        <dbReference type="EMBL" id="SEU09637.1"/>
    </source>
</evidence>
<dbReference type="AlphaFoldDB" id="A0A1I0JJ59"/>
<proteinExistence type="predicted"/>
<gene>
    <name evidence="1" type="ORF">SAMN05216197_15812</name>
</gene>
<evidence type="ECO:0000313" key="2">
    <source>
        <dbReference type="Proteomes" id="UP000182332"/>
    </source>
</evidence>
<name>A0A1I0JJ59_9PSED</name>
<dbReference type="OrthoDB" id="9813050at2"/>
<protein>
    <submittedName>
        <fullName evidence="1">Abi-like protein</fullName>
    </submittedName>
</protein>
<dbReference type="Proteomes" id="UP000182332">
    <property type="component" value="Unassembled WGS sequence"/>
</dbReference>
<organism evidence="1 2">
    <name type="scientific">Pseudomonas graminis</name>
    <dbReference type="NCBI Taxonomy" id="158627"/>
    <lineage>
        <taxon>Bacteria</taxon>
        <taxon>Pseudomonadati</taxon>
        <taxon>Pseudomonadota</taxon>
        <taxon>Gammaproteobacteria</taxon>
        <taxon>Pseudomonadales</taxon>
        <taxon>Pseudomonadaceae</taxon>
        <taxon>Pseudomonas</taxon>
    </lineage>
</organism>